<comment type="caution">
    <text evidence="3">The sequence shown here is derived from an EMBL/GenBank/DDBJ whole genome shotgun (WGS) entry which is preliminary data.</text>
</comment>
<dbReference type="EMBL" id="JBJKFK010007411">
    <property type="protein sequence ID" value="KAL3307422.1"/>
    <property type="molecule type" value="Genomic_DNA"/>
</dbReference>
<evidence type="ECO:0000313" key="4">
    <source>
        <dbReference type="Proteomes" id="UP001626550"/>
    </source>
</evidence>
<proteinExistence type="predicted"/>
<feature type="signal peptide" evidence="2">
    <location>
        <begin position="1"/>
        <end position="24"/>
    </location>
</feature>
<sequence>MQFKLVILLVANLFFAIAFPGSGGEVCYKECMGEQNMNDLMKKCDGFSSRSKYGKELKDENPGKPTPKDCQPLINQHDGCID</sequence>
<feature type="chain" id="PRO_5044743887" evidence="2">
    <location>
        <begin position="25"/>
        <end position="82"/>
    </location>
</feature>
<organism evidence="3 4">
    <name type="scientific">Cichlidogyrus casuarinus</name>
    <dbReference type="NCBI Taxonomy" id="1844966"/>
    <lineage>
        <taxon>Eukaryota</taxon>
        <taxon>Metazoa</taxon>
        <taxon>Spiralia</taxon>
        <taxon>Lophotrochozoa</taxon>
        <taxon>Platyhelminthes</taxon>
        <taxon>Monogenea</taxon>
        <taxon>Monopisthocotylea</taxon>
        <taxon>Dactylogyridea</taxon>
        <taxon>Ancyrocephalidae</taxon>
        <taxon>Cichlidogyrus</taxon>
    </lineage>
</organism>
<feature type="non-terminal residue" evidence="3">
    <location>
        <position position="82"/>
    </location>
</feature>
<gene>
    <name evidence="3" type="ORF">Ciccas_014063</name>
</gene>
<reference evidence="3 4" key="1">
    <citation type="submission" date="2024-11" db="EMBL/GenBank/DDBJ databases">
        <title>Adaptive evolution of stress response genes in parasites aligns with host niche diversity.</title>
        <authorList>
            <person name="Hahn C."/>
            <person name="Resl P."/>
        </authorList>
    </citation>
    <scope>NUCLEOTIDE SEQUENCE [LARGE SCALE GENOMIC DNA]</scope>
    <source>
        <strain evidence="3">EGGRZ-B1_66</strain>
        <tissue evidence="3">Body</tissue>
    </source>
</reference>
<protein>
    <submittedName>
        <fullName evidence="3">Uncharacterized protein</fullName>
    </submittedName>
</protein>
<evidence type="ECO:0000313" key="3">
    <source>
        <dbReference type="EMBL" id="KAL3307422.1"/>
    </source>
</evidence>
<name>A0ABD2PL85_9PLAT</name>
<keyword evidence="2" id="KW-0732">Signal</keyword>
<evidence type="ECO:0000256" key="1">
    <source>
        <dbReference type="SAM" id="MobiDB-lite"/>
    </source>
</evidence>
<feature type="region of interest" description="Disordered" evidence="1">
    <location>
        <begin position="55"/>
        <end position="82"/>
    </location>
</feature>
<evidence type="ECO:0000256" key="2">
    <source>
        <dbReference type="SAM" id="SignalP"/>
    </source>
</evidence>
<dbReference type="AlphaFoldDB" id="A0ABD2PL85"/>
<keyword evidence="4" id="KW-1185">Reference proteome</keyword>
<accession>A0ABD2PL85</accession>
<dbReference type="Proteomes" id="UP001626550">
    <property type="component" value="Unassembled WGS sequence"/>
</dbReference>